<dbReference type="InterPro" id="IPR023397">
    <property type="entry name" value="SAM-dep_MeTrfase_MraW_recog"/>
</dbReference>
<reference evidence="7" key="1">
    <citation type="submission" date="2017-09" db="EMBL/GenBank/DDBJ databases">
        <title>Depth-based differentiation of microbial function through sediment-hosted aquifers and enrichment of novel symbionts in the deep terrestrial subsurface.</title>
        <authorList>
            <person name="Probst A.J."/>
            <person name="Ladd B."/>
            <person name="Jarett J.K."/>
            <person name="Geller-Mcgrath D.E."/>
            <person name="Sieber C.M.K."/>
            <person name="Emerson J.B."/>
            <person name="Anantharaman K."/>
            <person name="Thomas B.C."/>
            <person name="Malmstrom R."/>
            <person name="Stieglmeier M."/>
            <person name="Klingl A."/>
            <person name="Woyke T."/>
            <person name="Ryan C.M."/>
            <person name="Banfield J.F."/>
        </authorList>
    </citation>
    <scope>NUCLEOTIDE SEQUENCE [LARGE SCALE GENOMIC DNA]</scope>
</reference>
<dbReference type="SUPFAM" id="SSF53335">
    <property type="entry name" value="S-adenosyl-L-methionine-dependent methyltransferases"/>
    <property type="match status" value="1"/>
</dbReference>
<comment type="similarity">
    <text evidence="1">Belongs to the methyltransferase superfamily. RsmH family.</text>
</comment>
<dbReference type="Proteomes" id="UP000228781">
    <property type="component" value="Unassembled WGS sequence"/>
</dbReference>
<dbReference type="AlphaFoldDB" id="A0A2M8EKF0"/>
<evidence type="ECO:0000256" key="3">
    <source>
        <dbReference type="ARBA" id="ARBA00022603"/>
    </source>
</evidence>
<evidence type="ECO:0000256" key="4">
    <source>
        <dbReference type="ARBA" id="ARBA00022679"/>
    </source>
</evidence>
<dbReference type="Gene3D" id="3.40.50.150">
    <property type="entry name" value="Vaccinia Virus protein VP39"/>
    <property type="match status" value="1"/>
</dbReference>
<proteinExistence type="inferred from homology"/>
<dbReference type="InterPro" id="IPR002903">
    <property type="entry name" value="RsmH"/>
</dbReference>
<dbReference type="Pfam" id="PF01795">
    <property type="entry name" value="Methyltransf_5"/>
    <property type="match status" value="1"/>
</dbReference>
<evidence type="ECO:0000313" key="7">
    <source>
        <dbReference type="Proteomes" id="UP000228781"/>
    </source>
</evidence>
<evidence type="ECO:0000256" key="2">
    <source>
        <dbReference type="ARBA" id="ARBA00022552"/>
    </source>
</evidence>
<evidence type="ECO:0000313" key="6">
    <source>
        <dbReference type="EMBL" id="PJC23222.1"/>
    </source>
</evidence>
<gene>
    <name evidence="6" type="primary">mraW</name>
    <name evidence="6" type="ORF">CO059_00155</name>
</gene>
<protein>
    <submittedName>
        <fullName evidence="6">16S rRNA (Cytosine(1402)-N(4))-methyltransferase</fullName>
    </submittedName>
</protein>
<dbReference type="SUPFAM" id="SSF81799">
    <property type="entry name" value="Putative methyltransferase TM0872, insert domain"/>
    <property type="match status" value="1"/>
</dbReference>
<dbReference type="GO" id="GO:0071424">
    <property type="term" value="F:rRNA (cytosine-N4-)-methyltransferase activity"/>
    <property type="evidence" value="ECO:0007669"/>
    <property type="project" value="TreeGrafter"/>
</dbReference>
<dbReference type="NCBIfam" id="TIGR00006">
    <property type="entry name" value="16S rRNA (cytosine(1402)-N(4))-methyltransferase RsmH"/>
    <property type="match status" value="1"/>
</dbReference>
<keyword evidence="5" id="KW-0949">S-adenosyl-L-methionine</keyword>
<dbReference type="GO" id="GO:0070475">
    <property type="term" value="P:rRNA base methylation"/>
    <property type="evidence" value="ECO:0007669"/>
    <property type="project" value="TreeGrafter"/>
</dbReference>
<dbReference type="Gene3D" id="1.10.150.170">
    <property type="entry name" value="Putative methyltransferase TM0872, insert domain"/>
    <property type="match status" value="1"/>
</dbReference>
<comment type="caution">
    <text evidence="6">The sequence shown here is derived from an EMBL/GenBank/DDBJ whole genome shotgun (WGS) entry which is preliminary data.</text>
</comment>
<evidence type="ECO:0000256" key="5">
    <source>
        <dbReference type="ARBA" id="ARBA00022691"/>
    </source>
</evidence>
<organism evidence="6 7">
    <name type="scientific">candidate division WWE3 bacterium CG_4_9_14_0_2_um_filter_48_10</name>
    <dbReference type="NCBI Taxonomy" id="1975078"/>
    <lineage>
        <taxon>Bacteria</taxon>
        <taxon>Katanobacteria</taxon>
    </lineage>
</organism>
<dbReference type="PANTHER" id="PTHR11265:SF0">
    <property type="entry name" value="12S RRNA N4-METHYLCYTIDINE METHYLTRANSFERASE"/>
    <property type="match status" value="1"/>
</dbReference>
<evidence type="ECO:0000256" key="1">
    <source>
        <dbReference type="ARBA" id="ARBA00010396"/>
    </source>
</evidence>
<feature type="non-terminal residue" evidence="6">
    <location>
        <position position="259"/>
    </location>
</feature>
<name>A0A2M8EKF0_UNCKA</name>
<accession>A0A2M8EKF0</accession>
<dbReference type="PANTHER" id="PTHR11265">
    <property type="entry name" value="S-ADENOSYL-METHYLTRANSFERASE MRAW"/>
    <property type="match status" value="1"/>
</dbReference>
<dbReference type="EMBL" id="PFSK01000003">
    <property type="protein sequence ID" value="PJC23222.1"/>
    <property type="molecule type" value="Genomic_DNA"/>
</dbReference>
<dbReference type="InterPro" id="IPR029063">
    <property type="entry name" value="SAM-dependent_MTases_sf"/>
</dbReference>
<keyword evidence="2" id="KW-0698">rRNA processing</keyword>
<keyword evidence="4 6" id="KW-0808">Transferase</keyword>
<sequence length="259" mass="28718">MHIPVLLKEAIDLLNVRKDGRYIDATLGLGGHSLEILKRGGKVLGVEVDEESLEEAKRIIGSLVHPPAGRAGRDIGSRIKFVRENFKDLKKIALAHEFIPCDGVLFDLGMSSWQLEKSGRGFSFQKEEPLDMRMDKRLAVTAADLLNGLTKNELTKLFQKYGEEQSAYRIASAVVRARTLKPFETTRDLVRVIEGVKGKPPRVSLASGGKGKRQIHPATKVFQALRIAVNDEITNLRSALSQAFEILRGPASTRGARRR</sequence>
<keyword evidence="3 6" id="KW-0489">Methyltransferase</keyword>